<dbReference type="PANTHER" id="PTHR21646:SF24">
    <property type="entry name" value="UBIQUITIN CARBOXYL-TERMINAL HYDROLASE"/>
    <property type="match status" value="1"/>
</dbReference>
<dbReference type="PROSITE" id="PS00972">
    <property type="entry name" value="USP_1"/>
    <property type="match status" value="1"/>
</dbReference>
<name>G8BS25_TETPH</name>
<dbReference type="GO" id="GO:0006508">
    <property type="term" value="P:proteolysis"/>
    <property type="evidence" value="ECO:0007669"/>
    <property type="project" value="UniProtKB-KW"/>
</dbReference>
<comment type="catalytic activity">
    <reaction evidence="1">
        <text>Thiol-dependent hydrolysis of ester, thioester, amide, peptide and isopeptide bonds formed by the C-terminal Gly of ubiquitin (a 76-residue protein attached to proteins as an intracellular targeting signal).</text>
        <dbReference type="EC" id="3.4.19.12"/>
    </reaction>
</comment>
<dbReference type="SUPFAM" id="SSF54001">
    <property type="entry name" value="Cysteine proteinases"/>
    <property type="match status" value="1"/>
</dbReference>
<dbReference type="GO" id="GO:0016579">
    <property type="term" value="P:protein deubiquitination"/>
    <property type="evidence" value="ECO:0007669"/>
    <property type="project" value="EnsemblFungi"/>
</dbReference>
<dbReference type="InterPro" id="IPR001394">
    <property type="entry name" value="Peptidase_C19_UCH"/>
</dbReference>
<accession>G8BS25</accession>
<dbReference type="AlphaFoldDB" id="G8BS25"/>
<evidence type="ECO:0000256" key="1">
    <source>
        <dbReference type="ARBA" id="ARBA00000707"/>
    </source>
</evidence>
<gene>
    <name evidence="10" type="primary">TPHA0D04660</name>
    <name evidence="10" type="ordered locus">TPHA_0D04660</name>
</gene>
<feature type="compositionally biased region" description="Polar residues" evidence="8">
    <location>
        <begin position="170"/>
        <end position="186"/>
    </location>
</feature>
<evidence type="ECO:0000313" key="11">
    <source>
        <dbReference type="Proteomes" id="UP000005666"/>
    </source>
</evidence>
<proteinExistence type="inferred from homology"/>
<keyword evidence="5" id="KW-0833">Ubl conjugation pathway</keyword>
<organism evidence="10 11">
    <name type="scientific">Tetrapisispora phaffii (strain ATCC 24235 / CBS 4417 / NBRC 1672 / NRRL Y-8282 / UCD 70-5)</name>
    <name type="common">Yeast</name>
    <name type="synonym">Fabospora phaffii</name>
    <dbReference type="NCBI Taxonomy" id="1071381"/>
    <lineage>
        <taxon>Eukaryota</taxon>
        <taxon>Fungi</taxon>
        <taxon>Dikarya</taxon>
        <taxon>Ascomycota</taxon>
        <taxon>Saccharomycotina</taxon>
        <taxon>Saccharomycetes</taxon>
        <taxon>Saccharomycetales</taxon>
        <taxon>Saccharomycetaceae</taxon>
        <taxon>Tetrapisispora</taxon>
    </lineage>
</organism>
<dbReference type="OrthoDB" id="292964at2759"/>
<reference evidence="10 11" key="1">
    <citation type="journal article" date="2011" name="Proc. Natl. Acad. Sci. U.S.A.">
        <title>Evolutionary erosion of yeast sex chromosomes by mating-type switching accidents.</title>
        <authorList>
            <person name="Gordon J.L."/>
            <person name="Armisen D."/>
            <person name="Proux-Wera E."/>
            <person name="Oheigeartaigh S.S."/>
            <person name="Byrne K.P."/>
            <person name="Wolfe K.H."/>
        </authorList>
    </citation>
    <scope>NUCLEOTIDE SEQUENCE [LARGE SCALE GENOMIC DNA]</scope>
    <source>
        <strain evidence="11">ATCC 24235 / CBS 4417 / NBRC 1672 / NRRL Y-8282 / UCD 70-5</strain>
    </source>
</reference>
<feature type="domain" description="USP" evidence="9">
    <location>
        <begin position="625"/>
        <end position="1044"/>
    </location>
</feature>
<dbReference type="OMA" id="NAWDCPK"/>
<comment type="similarity">
    <text evidence="2">Belongs to the peptidase C19 family.</text>
</comment>
<dbReference type="Gene3D" id="3.40.250.10">
    <property type="entry name" value="Rhodanese-like domain"/>
    <property type="match status" value="1"/>
</dbReference>
<feature type="region of interest" description="Disordered" evidence="8">
    <location>
        <begin position="859"/>
        <end position="879"/>
    </location>
</feature>
<evidence type="ECO:0000259" key="9">
    <source>
        <dbReference type="PROSITE" id="PS50235"/>
    </source>
</evidence>
<feature type="region of interest" description="Disordered" evidence="8">
    <location>
        <begin position="891"/>
        <end position="914"/>
    </location>
</feature>
<dbReference type="SUPFAM" id="SSF52821">
    <property type="entry name" value="Rhodanese/Cell cycle control phosphatase"/>
    <property type="match status" value="1"/>
</dbReference>
<dbReference type="EC" id="3.4.19.12" evidence="3"/>
<dbReference type="HOGENOM" id="CLU_004122_0_0_1"/>
<evidence type="ECO:0000313" key="10">
    <source>
        <dbReference type="EMBL" id="CCE63100.1"/>
    </source>
</evidence>
<protein>
    <recommendedName>
        <fullName evidence="3">ubiquitinyl hydrolase 1</fullName>
        <ecNumber evidence="3">3.4.19.12</ecNumber>
    </recommendedName>
</protein>
<dbReference type="InterPro" id="IPR038765">
    <property type="entry name" value="Papain-like_cys_pep_sf"/>
</dbReference>
<dbReference type="PANTHER" id="PTHR21646">
    <property type="entry name" value="UBIQUITIN CARBOXYL-TERMINAL HYDROLASE"/>
    <property type="match status" value="1"/>
</dbReference>
<evidence type="ECO:0000256" key="7">
    <source>
        <dbReference type="ARBA" id="ARBA00022807"/>
    </source>
</evidence>
<evidence type="ECO:0000256" key="2">
    <source>
        <dbReference type="ARBA" id="ARBA00009085"/>
    </source>
</evidence>
<keyword evidence="11" id="KW-1185">Reference proteome</keyword>
<feature type="region of interest" description="Disordered" evidence="8">
    <location>
        <begin position="574"/>
        <end position="593"/>
    </location>
</feature>
<dbReference type="RefSeq" id="XP_003685534.1">
    <property type="nucleotide sequence ID" value="XM_003685486.1"/>
</dbReference>
<feature type="region of interest" description="Disordered" evidence="8">
    <location>
        <begin position="525"/>
        <end position="544"/>
    </location>
</feature>
<evidence type="ECO:0000256" key="3">
    <source>
        <dbReference type="ARBA" id="ARBA00012759"/>
    </source>
</evidence>
<dbReference type="PROSITE" id="PS00973">
    <property type="entry name" value="USP_2"/>
    <property type="match status" value="1"/>
</dbReference>
<keyword evidence="7" id="KW-0788">Thiol protease</keyword>
<sequence length="1045" mass="120860">MKVESTFTPEYSNELLKRVSDTYNNEIKGHFPQLRLTKLIEMLEHTAYLLESYLDLLHEQKYDECLSAYIVGCFYLYLIIPNSTQFQIRNKSFRIYNELKILYQNQANMTNVLAIVKNEVDSILDESILELEGIEKVIKRDRAYSSPAPKVNNISKFSKLSINDNHHNGETISTDNKLQSHFPQTPNYSNSNNSTGSFNNVKSNSNSSEEAEDTAPIWHIPSLEPNDQLKLALEQPVEFSDEEIDASSISEPLGRRYSPLSPYQKKRNSSISSAFLVPFPHNENDKVHDNSMLIEDLPVDRSVTHRKDSYHSVYMNNQDEESDSGAHYGLSNSYIQSMDRLQKQNVITCSELYSILSSPTERQKLLLVDLRIPKASRTNHIIAPHIIKIDPNLLWNEETQTPIYSFEELVKRINNPLISEVNKFDYIVYYSDIRTFMVTDYDFCFTFFYLLLSTKSLNLKQVPTNLLGGFEKWKKVLKTYNKEYGIDITPFIKKLHATELNKNTVPTGEMKTLEATSWKQPEVPLRIRKRPPPPPPSSIPEIPSTYQNNELTTLIEDKRLENIDVQGKHRRIEYISPPIPPRTPSPNHQPSYNQKKHQYKALKSYATPVPTIEQNPNTYVSLSITGLRNLGNTCYISSMLQCLFATTTLRDLFITTKYESYINHKVTDKINLSRSFSILFRKMYLNGGCSVVPASFLKTCNQLRPDLKIPDDQQDTQEFLMLVLDRLHDELSKEDTVLNDYSNLLLYDAERMHVKVDQYKKWFENSNLSGGVSPIDDIFQGQIENSINCQRCGYSSFNYSSFYVLSLAIPKISVMSFSRTNRVKLEDCINMFTRDEVLSGENAWDCSRCGSQSDNFVKTSHNDHHKEHTSETTDDSKQNRKSRLFLLPKKYNPTSRSLSPFGRHSSHKSSEKWKSKKMETIKSLNFIKMPKILVIHLSRFFYDMSKKNETVVAYPLILNIVLKNEEVCKYRLYAIVNHMGNQVASGHYTTLVNKNRNHDLGKNEQQWYYFDDEVVKHELNHGNIDEGVNKVSSSHVYVLFYEKID</sequence>
<keyword evidence="4" id="KW-0645">Protease</keyword>
<dbReference type="EMBL" id="HE612859">
    <property type="protein sequence ID" value="CCE63100.1"/>
    <property type="molecule type" value="Genomic_DNA"/>
</dbReference>
<dbReference type="KEGG" id="tpf:TPHA_0D04660"/>
<feature type="compositionally biased region" description="Basic and acidic residues" evidence="8">
    <location>
        <begin position="860"/>
        <end position="878"/>
    </location>
</feature>
<keyword evidence="6" id="KW-0378">Hydrolase</keyword>
<evidence type="ECO:0000256" key="6">
    <source>
        <dbReference type="ARBA" id="ARBA00022801"/>
    </source>
</evidence>
<feature type="compositionally biased region" description="Low complexity" evidence="8">
    <location>
        <begin position="187"/>
        <end position="208"/>
    </location>
</feature>
<dbReference type="STRING" id="1071381.G8BS25"/>
<dbReference type="InterPro" id="IPR050185">
    <property type="entry name" value="Ub_carboxyl-term_hydrolase"/>
</dbReference>
<evidence type="ECO:0000256" key="5">
    <source>
        <dbReference type="ARBA" id="ARBA00022786"/>
    </source>
</evidence>
<dbReference type="InterPro" id="IPR028889">
    <property type="entry name" value="USP"/>
</dbReference>
<dbReference type="Gene3D" id="3.90.70.10">
    <property type="entry name" value="Cysteine proteinases"/>
    <property type="match status" value="1"/>
</dbReference>
<dbReference type="InterPro" id="IPR018200">
    <property type="entry name" value="USP_CS"/>
</dbReference>
<dbReference type="GeneID" id="11534279"/>
<feature type="region of interest" description="Disordered" evidence="8">
    <location>
        <begin position="165"/>
        <end position="214"/>
    </location>
</feature>
<evidence type="ECO:0000256" key="8">
    <source>
        <dbReference type="SAM" id="MobiDB-lite"/>
    </source>
</evidence>
<evidence type="ECO:0000256" key="4">
    <source>
        <dbReference type="ARBA" id="ARBA00022670"/>
    </source>
</evidence>
<dbReference type="MEROPS" id="C19.101"/>
<dbReference type="eggNOG" id="KOG1868">
    <property type="taxonomic scope" value="Eukaryota"/>
</dbReference>
<dbReference type="Pfam" id="PF00443">
    <property type="entry name" value="UCH"/>
    <property type="match status" value="1"/>
</dbReference>
<dbReference type="GO" id="GO:0004843">
    <property type="term" value="F:cysteine-type deubiquitinase activity"/>
    <property type="evidence" value="ECO:0007669"/>
    <property type="project" value="UniProtKB-EC"/>
</dbReference>
<dbReference type="Proteomes" id="UP000005666">
    <property type="component" value="Chromosome 4"/>
</dbReference>
<dbReference type="InterPro" id="IPR036873">
    <property type="entry name" value="Rhodanese-like_dom_sf"/>
</dbReference>
<dbReference type="PROSITE" id="PS50235">
    <property type="entry name" value="USP_3"/>
    <property type="match status" value="1"/>
</dbReference>